<protein>
    <submittedName>
        <fullName evidence="9">ABC transporter permease</fullName>
    </submittedName>
</protein>
<feature type="region of interest" description="Disordered" evidence="7">
    <location>
        <begin position="225"/>
        <end position="274"/>
    </location>
</feature>
<keyword evidence="4 6" id="KW-1133">Transmembrane helix</keyword>
<feature type="transmembrane region" description="Helical" evidence="6">
    <location>
        <begin position="92"/>
        <end position="112"/>
    </location>
</feature>
<keyword evidence="5 6" id="KW-0472">Membrane</keyword>
<proteinExistence type="inferred from homology"/>
<dbReference type="InterPro" id="IPR000515">
    <property type="entry name" value="MetI-like"/>
</dbReference>
<dbReference type="AlphaFoldDB" id="A0A3S3ZZE9"/>
<evidence type="ECO:0000259" key="8">
    <source>
        <dbReference type="PROSITE" id="PS50928"/>
    </source>
</evidence>
<evidence type="ECO:0000256" key="4">
    <source>
        <dbReference type="ARBA" id="ARBA00022989"/>
    </source>
</evidence>
<dbReference type="PROSITE" id="PS50928">
    <property type="entry name" value="ABC_TM1"/>
    <property type="match status" value="1"/>
</dbReference>
<dbReference type="CDD" id="cd06261">
    <property type="entry name" value="TM_PBP2"/>
    <property type="match status" value="1"/>
</dbReference>
<comment type="subcellular location">
    <subcellularLocation>
        <location evidence="6">Cell membrane</location>
        <topology evidence="6">Multi-pass membrane protein</topology>
    </subcellularLocation>
    <subcellularLocation>
        <location evidence="1">Membrane</location>
        <topology evidence="1">Multi-pass membrane protein</topology>
    </subcellularLocation>
</comment>
<dbReference type="GO" id="GO:0005886">
    <property type="term" value="C:plasma membrane"/>
    <property type="evidence" value="ECO:0007669"/>
    <property type="project" value="UniProtKB-SubCell"/>
</dbReference>
<evidence type="ECO:0000256" key="1">
    <source>
        <dbReference type="ARBA" id="ARBA00004141"/>
    </source>
</evidence>
<evidence type="ECO:0000313" key="9">
    <source>
        <dbReference type="EMBL" id="RWZ68333.1"/>
    </source>
</evidence>
<feature type="transmembrane region" description="Helical" evidence="6">
    <location>
        <begin position="31"/>
        <end position="53"/>
    </location>
</feature>
<keyword evidence="2 6" id="KW-0813">Transport</keyword>
<dbReference type="InterPro" id="IPR035906">
    <property type="entry name" value="MetI-like_sf"/>
</dbReference>
<dbReference type="PANTHER" id="PTHR30177:SF33">
    <property type="entry name" value="POSSIBLE OSMOPROTECTANT (GLYCINE BETAINE_CARNITINE_CHOLINE_L-PROLINE) TRANSPORT INTEGRAL MEMBRANE PROTEIN ABC TRANSPORTER PROZ"/>
    <property type="match status" value="1"/>
</dbReference>
<evidence type="ECO:0000313" key="10">
    <source>
        <dbReference type="Proteomes" id="UP000288603"/>
    </source>
</evidence>
<reference evidence="9 10" key="1">
    <citation type="submission" date="2018-12" db="EMBL/GenBank/DDBJ databases">
        <authorList>
            <person name="Li F."/>
        </authorList>
    </citation>
    <scope>NUCLEOTIDE SEQUENCE [LARGE SCALE GENOMIC DNA]</scope>
    <source>
        <strain evidence="9 10">8H24J-4-2</strain>
    </source>
</reference>
<comment type="similarity">
    <text evidence="6">Belongs to the binding-protein-dependent transport system permease family.</text>
</comment>
<dbReference type="OrthoDB" id="5244012at2"/>
<feature type="compositionally biased region" description="Polar residues" evidence="7">
    <location>
        <begin position="262"/>
        <end position="274"/>
    </location>
</feature>
<sequence length="274" mass="28236">MNSLLGALAWLGDPVNWTGERGIPVRLLEHLGITSAAVLVAAVIAVSLGLYIGHTGRLSFLVVSTTGALRALPTLGLLVLFALWLGVGIGPVILVLVILAIPPLLAGAYAGVESVDRGTIDAARAMGMTEWQILTRVEIPLGLPIIVGGLRSAVLQVVATATIAAYLPIGGLGRYIFDYLPLRRFEPVFAGAILVTLLALVLEGVFAALQRLTVPKGVRILQGSPAARGGSGRARVELASGSPAATAHAQGASGPPQRRSDSVSAENSTSLPTQ</sequence>
<feature type="transmembrane region" description="Helical" evidence="6">
    <location>
        <begin position="189"/>
        <end position="209"/>
    </location>
</feature>
<dbReference type="SUPFAM" id="SSF161098">
    <property type="entry name" value="MetI-like"/>
    <property type="match status" value="1"/>
</dbReference>
<dbReference type="RefSeq" id="WP_128497602.1">
    <property type="nucleotide sequence ID" value="NZ_RZNC01000001.1"/>
</dbReference>
<dbReference type="GO" id="GO:0055085">
    <property type="term" value="P:transmembrane transport"/>
    <property type="evidence" value="ECO:0007669"/>
    <property type="project" value="InterPro"/>
</dbReference>
<dbReference type="Pfam" id="PF00528">
    <property type="entry name" value="BPD_transp_1"/>
    <property type="match status" value="1"/>
</dbReference>
<dbReference type="PANTHER" id="PTHR30177">
    <property type="entry name" value="GLYCINE BETAINE/L-PROLINE TRANSPORT SYSTEM PERMEASE PROTEIN PROW"/>
    <property type="match status" value="1"/>
</dbReference>
<dbReference type="Gene3D" id="1.10.3720.10">
    <property type="entry name" value="MetI-like"/>
    <property type="match status" value="1"/>
</dbReference>
<evidence type="ECO:0000256" key="2">
    <source>
        <dbReference type="ARBA" id="ARBA00022448"/>
    </source>
</evidence>
<dbReference type="Proteomes" id="UP000288603">
    <property type="component" value="Unassembled WGS sequence"/>
</dbReference>
<name>A0A3S3ZZE9_9MICO</name>
<evidence type="ECO:0000256" key="5">
    <source>
        <dbReference type="ARBA" id="ARBA00023136"/>
    </source>
</evidence>
<organism evidence="9 10">
    <name type="scientific">Labedella populi</name>
    <dbReference type="NCBI Taxonomy" id="2498850"/>
    <lineage>
        <taxon>Bacteria</taxon>
        <taxon>Bacillati</taxon>
        <taxon>Actinomycetota</taxon>
        <taxon>Actinomycetes</taxon>
        <taxon>Micrococcales</taxon>
        <taxon>Microbacteriaceae</taxon>
        <taxon>Labedella</taxon>
    </lineage>
</organism>
<keyword evidence="10" id="KW-1185">Reference proteome</keyword>
<evidence type="ECO:0000256" key="6">
    <source>
        <dbReference type="RuleBase" id="RU363032"/>
    </source>
</evidence>
<dbReference type="GO" id="GO:0031460">
    <property type="term" value="P:glycine betaine transport"/>
    <property type="evidence" value="ECO:0007669"/>
    <property type="project" value="TreeGrafter"/>
</dbReference>
<feature type="transmembrane region" description="Helical" evidence="6">
    <location>
        <begin position="153"/>
        <end position="177"/>
    </location>
</feature>
<keyword evidence="3 6" id="KW-0812">Transmembrane</keyword>
<dbReference type="EMBL" id="RZNC01000001">
    <property type="protein sequence ID" value="RWZ68333.1"/>
    <property type="molecule type" value="Genomic_DNA"/>
</dbReference>
<feature type="transmembrane region" description="Helical" evidence="6">
    <location>
        <begin position="60"/>
        <end position="86"/>
    </location>
</feature>
<evidence type="ECO:0000256" key="7">
    <source>
        <dbReference type="SAM" id="MobiDB-lite"/>
    </source>
</evidence>
<feature type="domain" description="ABC transmembrane type-1" evidence="8">
    <location>
        <begin position="27"/>
        <end position="206"/>
    </location>
</feature>
<dbReference type="InterPro" id="IPR051204">
    <property type="entry name" value="ABC_transp_perm/SBD"/>
</dbReference>
<gene>
    <name evidence="9" type="ORF">ELQ92_03690</name>
</gene>
<accession>A0A3S3ZZE9</accession>
<evidence type="ECO:0000256" key="3">
    <source>
        <dbReference type="ARBA" id="ARBA00022692"/>
    </source>
</evidence>
<comment type="caution">
    <text evidence="9">The sequence shown here is derived from an EMBL/GenBank/DDBJ whole genome shotgun (WGS) entry which is preliminary data.</text>
</comment>